<evidence type="ECO:0000313" key="1">
    <source>
        <dbReference type="EMBL" id="ORZ33418.1"/>
    </source>
</evidence>
<dbReference type="OrthoDB" id="70387at2759"/>
<keyword evidence="2" id="KW-1185">Reference proteome</keyword>
<evidence type="ECO:0000313" key="2">
    <source>
        <dbReference type="Proteomes" id="UP000193411"/>
    </source>
</evidence>
<name>A0A1Y2HFP4_9FUNG</name>
<organism evidence="1 2">
    <name type="scientific">Catenaria anguillulae PL171</name>
    <dbReference type="NCBI Taxonomy" id="765915"/>
    <lineage>
        <taxon>Eukaryota</taxon>
        <taxon>Fungi</taxon>
        <taxon>Fungi incertae sedis</taxon>
        <taxon>Blastocladiomycota</taxon>
        <taxon>Blastocladiomycetes</taxon>
        <taxon>Blastocladiales</taxon>
        <taxon>Catenariaceae</taxon>
        <taxon>Catenaria</taxon>
    </lineage>
</organism>
<protein>
    <submittedName>
        <fullName evidence="1">Uncharacterized protein</fullName>
    </submittedName>
</protein>
<dbReference type="EMBL" id="MCFL01000036">
    <property type="protein sequence ID" value="ORZ33418.1"/>
    <property type="molecule type" value="Genomic_DNA"/>
</dbReference>
<gene>
    <name evidence="1" type="ORF">BCR44DRAFT_1438453</name>
</gene>
<reference evidence="1 2" key="1">
    <citation type="submission" date="2016-07" db="EMBL/GenBank/DDBJ databases">
        <title>Pervasive Adenine N6-methylation of Active Genes in Fungi.</title>
        <authorList>
            <consortium name="DOE Joint Genome Institute"/>
            <person name="Mondo S.J."/>
            <person name="Dannebaum R.O."/>
            <person name="Kuo R.C."/>
            <person name="Labutti K."/>
            <person name="Haridas S."/>
            <person name="Kuo A."/>
            <person name="Salamov A."/>
            <person name="Ahrendt S.R."/>
            <person name="Lipzen A."/>
            <person name="Sullivan W."/>
            <person name="Andreopoulos W.B."/>
            <person name="Clum A."/>
            <person name="Lindquist E."/>
            <person name="Daum C."/>
            <person name="Ramamoorthy G.K."/>
            <person name="Gryganskyi A."/>
            <person name="Culley D."/>
            <person name="Magnuson J.K."/>
            <person name="James T.Y."/>
            <person name="O'Malley M.A."/>
            <person name="Stajich J.E."/>
            <person name="Spatafora J.W."/>
            <person name="Visel A."/>
            <person name="Grigoriev I.V."/>
        </authorList>
    </citation>
    <scope>NUCLEOTIDE SEQUENCE [LARGE SCALE GENOMIC DNA]</scope>
    <source>
        <strain evidence="1 2">PL171</strain>
    </source>
</reference>
<proteinExistence type="predicted"/>
<sequence>MADLEQQHELPVAAEVTHLLGMDSALDNHLPSRVTNRISSQLLGECSAYQVMEWMEWDLAATRNTLFLDACNKVGIVTGPIDLDRVLPKLNIPVLEWAVKYSHMEIKYTETALEDVTLDGRVLVLEWWKKSGLPIKLSAEVLERDYCDDAGVIEWWIKSGLLPGQRGDL</sequence>
<dbReference type="Proteomes" id="UP000193411">
    <property type="component" value="Unassembled WGS sequence"/>
</dbReference>
<accession>A0A1Y2HFP4</accession>
<comment type="caution">
    <text evidence="1">The sequence shown here is derived from an EMBL/GenBank/DDBJ whole genome shotgun (WGS) entry which is preliminary data.</text>
</comment>
<dbReference type="AlphaFoldDB" id="A0A1Y2HFP4"/>